<dbReference type="Pfam" id="PF04545">
    <property type="entry name" value="Sigma70_r4"/>
    <property type="match status" value="1"/>
</dbReference>
<dbReference type="PANTHER" id="PTHR30603">
    <property type="entry name" value="RNA POLYMERASE SIGMA FACTOR RPO"/>
    <property type="match status" value="1"/>
</dbReference>
<name>A0A846JVC2_CLOBO</name>
<dbReference type="PANTHER" id="PTHR30603:SF60">
    <property type="entry name" value="RNA POLYMERASE SIGMA FACTOR RPOD"/>
    <property type="match status" value="1"/>
</dbReference>
<dbReference type="Pfam" id="PF04542">
    <property type="entry name" value="Sigma70_r2"/>
    <property type="match status" value="1"/>
</dbReference>
<dbReference type="PROSITE" id="PS00715">
    <property type="entry name" value="SIGMA70_1"/>
    <property type="match status" value="1"/>
</dbReference>
<keyword evidence="1" id="KW-0805">Transcription regulation</keyword>
<gene>
    <name evidence="6" type="ORF">FDB51_09155</name>
</gene>
<dbReference type="GO" id="GO:0003677">
    <property type="term" value="F:DNA binding"/>
    <property type="evidence" value="ECO:0007669"/>
    <property type="project" value="UniProtKB-KW"/>
</dbReference>
<evidence type="ECO:0000256" key="1">
    <source>
        <dbReference type="ARBA" id="ARBA00023015"/>
    </source>
</evidence>
<dbReference type="Gene3D" id="1.20.120.1810">
    <property type="match status" value="1"/>
</dbReference>
<dbReference type="InterPro" id="IPR014284">
    <property type="entry name" value="RNA_pol_sigma-70_dom"/>
</dbReference>
<dbReference type="Proteomes" id="UP000473681">
    <property type="component" value="Unassembled WGS sequence"/>
</dbReference>
<evidence type="ECO:0000256" key="3">
    <source>
        <dbReference type="ARBA" id="ARBA00023125"/>
    </source>
</evidence>
<dbReference type="NCBIfam" id="TIGR02937">
    <property type="entry name" value="sigma70-ECF"/>
    <property type="match status" value="1"/>
</dbReference>
<sequence length="244" mass="28291">MTNEKLVLLHQQGDKRALESLINNNMGIVIKIASKYNNINSMLELDDLLQVGYMGLINAANKYKFDIEHPTEFITFAFIIIKQEILSCVNGRSSKDIGNNKFYNNCKSLNTKIGEEEETELLDTIDSQDKSIDNIEEQLYIKQLRNELEKAMVQANTLKEREILKLHYGWNTEPVVSTEIGEIFNIDSNKVRQIEARALRKIRNSVWCRTTGKKYRDEIIGSYAFTYTSVEKKFDDELRNLYAM</sequence>
<evidence type="ECO:0000313" key="7">
    <source>
        <dbReference type="Proteomes" id="UP000473681"/>
    </source>
</evidence>
<evidence type="ECO:0000313" key="6">
    <source>
        <dbReference type="EMBL" id="NFN35295.1"/>
    </source>
</evidence>
<dbReference type="AlphaFoldDB" id="A0A846JVC2"/>
<evidence type="ECO:0000256" key="2">
    <source>
        <dbReference type="ARBA" id="ARBA00023082"/>
    </source>
</evidence>
<protein>
    <submittedName>
        <fullName evidence="6">Sigma-70 family RNA polymerase sigma factor</fullName>
    </submittedName>
</protein>
<evidence type="ECO:0000256" key="4">
    <source>
        <dbReference type="ARBA" id="ARBA00023163"/>
    </source>
</evidence>
<dbReference type="InterPro" id="IPR013325">
    <property type="entry name" value="RNA_pol_sigma_r2"/>
</dbReference>
<evidence type="ECO:0000259" key="5">
    <source>
        <dbReference type="PROSITE" id="PS00715"/>
    </source>
</evidence>
<keyword evidence="4" id="KW-0804">Transcription</keyword>
<dbReference type="PIRSF" id="PIRSF000770">
    <property type="entry name" value="RNA_pol_sigma-SigE/K"/>
    <property type="match status" value="1"/>
</dbReference>
<comment type="caution">
    <text evidence="6">The sequence shown here is derived from an EMBL/GenBank/DDBJ whole genome shotgun (WGS) entry which is preliminary data.</text>
</comment>
<dbReference type="InterPro" id="IPR007627">
    <property type="entry name" value="RNA_pol_sigma70_r2"/>
</dbReference>
<dbReference type="InterPro" id="IPR050239">
    <property type="entry name" value="Sigma-70_RNA_pol_init_factors"/>
</dbReference>
<dbReference type="GO" id="GO:0006352">
    <property type="term" value="P:DNA-templated transcription initiation"/>
    <property type="evidence" value="ECO:0007669"/>
    <property type="project" value="InterPro"/>
</dbReference>
<dbReference type="PRINTS" id="PR00046">
    <property type="entry name" value="SIGMA70FCT"/>
</dbReference>
<dbReference type="Gene3D" id="1.20.140.160">
    <property type="match status" value="1"/>
</dbReference>
<proteinExistence type="predicted"/>
<dbReference type="InterPro" id="IPR013324">
    <property type="entry name" value="RNA_pol_sigma_r3/r4-like"/>
</dbReference>
<dbReference type="EMBL" id="SWVK01000011">
    <property type="protein sequence ID" value="NFN35295.1"/>
    <property type="molecule type" value="Genomic_DNA"/>
</dbReference>
<dbReference type="InterPro" id="IPR007630">
    <property type="entry name" value="RNA_pol_sigma70_r4"/>
</dbReference>
<dbReference type="GO" id="GO:0016987">
    <property type="term" value="F:sigma factor activity"/>
    <property type="evidence" value="ECO:0007669"/>
    <property type="project" value="UniProtKB-KW"/>
</dbReference>
<organism evidence="6 7">
    <name type="scientific">Clostridium botulinum</name>
    <dbReference type="NCBI Taxonomy" id="1491"/>
    <lineage>
        <taxon>Bacteria</taxon>
        <taxon>Bacillati</taxon>
        <taxon>Bacillota</taxon>
        <taxon>Clostridia</taxon>
        <taxon>Eubacteriales</taxon>
        <taxon>Clostridiaceae</taxon>
        <taxon>Clostridium</taxon>
    </lineage>
</organism>
<keyword evidence="2" id="KW-0731">Sigma factor</keyword>
<dbReference type="SUPFAM" id="SSF88946">
    <property type="entry name" value="Sigma2 domain of RNA polymerase sigma factors"/>
    <property type="match status" value="1"/>
</dbReference>
<reference evidence="6 7" key="1">
    <citation type="submission" date="2019-04" db="EMBL/GenBank/DDBJ databases">
        <title>Genome sequencing of Clostridium botulinum Groups I-IV and Clostridium butyricum.</title>
        <authorList>
            <person name="Brunt J."/>
            <person name="Van Vliet A.H.M."/>
            <person name="Stringer S.C."/>
            <person name="Carter A.T."/>
            <person name="Peck M.W."/>
        </authorList>
    </citation>
    <scope>NUCLEOTIDE SEQUENCE [LARGE SCALE GENOMIC DNA]</scope>
    <source>
        <strain evidence="6 7">CB-K-33E</strain>
    </source>
</reference>
<feature type="domain" description="RNA polymerase sigma-70" evidence="5">
    <location>
        <begin position="47"/>
        <end position="60"/>
    </location>
</feature>
<dbReference type="CDD" id="cd06171">
    <property type="entry name" value="Sigma70_r4"/>
    <property type="match status" value="1"/>
</dbReference>
<keyword evidence="3" id="KW-0238">DNA-binding</keyword>
<dbReference type="InterPro" id="IPR000943">
    <property type="entry name" value="RNA_pol_sigma70"/>
</dbReference>
<accession>A0A846JVC2</accession>
<dbReference type="SUPFAM" id="SSF88659">
    <property type="entry name" value="Sigma3 and sigma4 domains of RNA polymerase sigma factors"/>
    <property type="match status" value="1"/>
</dbReference>